<accession>A0A7W4IAQ7</accession>
<gene>
    <name evidence="2" type="ORF">HLH48_03960</name>
</gene>
<proteinExistence type="predicted"/>
<evidence type="ECO:0000313" key="2">
    <source>
        <dbReference type="EMBL" id="MBB2159338.1"/>
    </source>
</evidence>
<dbReference type="RefSeq" id="WP_182996196.1">
    <property type="nucleotide sequence ID" value="NZ_JABEQJ010000003.1"/>
</dbReference>
<protein>
    <submittedName>
        <fullName evidence="2">Uncharacterized protein</fullName>
    </submittedName>
</protein>
<sequence>MSYVTESLHEMADADLRAWALAQVGPGSITDRIAEAETLIAWVLGSIDRLSLSLHQGKCLGDVLRQQPGGINSQAQVCDGDGNLPVSFWLSGGNGGVNHAAVMAEGYDVIDEKSGRIVGFQASNPLSYRLEKRVGSFAHTGSSSVTADGESAGELPTPSRTPSVTENDQDGQ</sequence>
<dbReference type="Proteomes" id="UP000589085">
    <property type="component" value="Unassembled WGS sequence"/>
</dbReference>
<feature type="region of interest" description="Disordered" evidence="1">
    <location>
        <begin position="139"/>
        <end position="172"/>
    </location>
</feature>
<organism evidence="2 3">
    <name type="scientific">Gluconacetobacter sacchari</name>
    <dbReference type="NCBI Taxonomy" id="92759"/>
    <lineage>
        <taxon>Bacteria</taxon>
        <taxon>Pseudomonadati</taxon>
        <taxon>Pseudomonadota</taxon>
        <taxon>Alphaproteobacteria</taxon>
        <taxon>Acetobacterales</taxon>
        <taxon>Acetobacteraceae</taxon>
        <taxon>Gluconacetobacter</taxon>
    </lineage>
</organism>
<reference evidence="2 3" key="1">
    <citation type="submission" date="2020-04" db="EMBL/GenBank/DDBJ databases">
        <title>Description of novel Gluconacetobacter.</title>
        <authorList>
            <person name="Sombolestani A."/>
        </authorList>
    </citation>
    <scope>NUCLEOTIDE SEQUENCE [LARGE SCALE GENOMIC DNA]</scope>
    <source>
        <strain evidence="2 3">LMG 19747</strain>
    </source>
</reference>
<name>A0A7W4IAQ7_9PROT</name>
<dbReference type="AlphaFoldDB" id="A0A7W4IAQ7"/>
<comment type="caution">
    <text evidence="2">The sequence shown here is derived from an EMBL/GenBank/DDBJ whole genome shotgun (WGS) entry which is preliminary data.</text>
</comment>
<evidence type="ECO:0000313" key="3">
    <source>
        <dbReference type="Proteomes" id="UP000589085"/>
    </source>
</evidence>
<dbReference type="EMBL" id="JABEQJ010000003">
    <property type="protein sequence ID" value="MBB2159338.1"/>
    <property type="molecule type" value="Genomic_DNA"/>
</dbReference>
<evidence type="ECO:0000256" key="1">
    <source>
        <dbReference type="SAM" id="MobiDB-lite"/>
    </source>
</evidence>